<dbReference type="AlphaFoldDB" id="X6NW67"/>
<proteinExistence type="predicted"/>
<name>X6NW67_RETFI</name>
<organism evidence="2 3">
    <name type="scientific">Reticulomyxa filosa</name>
    <dbReference type="NCBI Taxonomy" id="46433"/>
    <lineage>
        <taxon>Eukaryota</taxon>
        <taxon>Sar</taxon>
        <taxon>Rhizaria</taxon>
        <taxon>Retaria</taxon>
        <taxon>Foraminifera</taxon>
        <taxon>Monothalamids</taxon>
        <taxon>Reticulomyxidae</taxon>
        <taxon>Reticulomyxa</taxon>
    </lineage>
</organism>
<gene>
    <name evidence="2" type="ORF">RFI_06568</name>
</gene>
<keyword evidence="3" id="KW-1185">Reference proteome</keyword>
<evidence type="ECO:0000256" key="1">
    <source>
        <dbReference type="SAM" id="MobiDB-lite"/>
    </source>
</evidence>
<accession>X6NW67</accession>
<feature type="compositionally biased region" description="Low complexity" evidence="1">
    <location>
        <begin position="53"/>
        <end position="79"/>
    </location>
</feature>
<evidence type="ECO:0000313" key="3">
    <source>
        <dbReference type="Proteomes" id="UP000023152"/>
    </source>
</evidence>
<dbReference type="EMBL" id="ASPP01005430">
    <property type="protein sequence ID" value="ETO30550.1"/>
    <property type="molecule type" value="Genomic_DNA"/>
</dbReference>
<protein>
    <submittedName>
        <fullName evidence="2">Uncharacterized protein</fullName>
    </submittedName>
</protein>
<evidence type="ECO:0000313" key="2">
    <source>
        <dbReference type="EMBL" id="ETO30550.1"/>
    </source>
</evidence>
<reference evidence="2 3" key="1">
    <citation type="journal article" date="2013" name="Curr. Biol.">
        <title>The Genome of the Foraminiferan Reticulomyxa filosa.</title>
        <authorList>
            <person name="Glockner G."/>
            <person name="Hulsmann N."/>
            <person name="Schleicher M."/>
            <person name="Noegel A.A."/>
            <person name="Eichinger L."/>
            <person name="Gallinger C."/>
            <person name="Pawlowski J."/>
            <person name="Sierra R."/>
            <person name="Euteneuer U."/>
            <person name="Pillet L."/>
            <person name="Moustafa A."/>
            <person name="Platzer M."/>
            <person name="Groth M."/>
            <person name="Szafranski K."/>
            <person name="Schliwa M."/>
        </authorList>
    </citation>
    <scope>NUCLEOTIDE SEQUENCE [LARGE SCALE GENOMIC DNA]</scope>
</reference>
<feature type="compositionally biased region" description="Basic residues" evidence="1">
    <location>
        <begin position="80"/>
        <end position="106"/>
    </location>
</feature>
<feature type="region of interest" description="Disordered" evidence="1">
    <location>
        <begin position="53"/>
        <end position="118"/>
    </location>
</feature>
<sequence length="118" mass="13884">MFVFYASIKDWYDKCCDLQRNIKIEQQKHIATLLVILCAIEGKTIRNANCFNKLGQTNKQKTQNKTTNSLQKRTLQKLNKQQKKKTTKKHGQHNKKKHKQKTKPKKFPFSSILASFTF</sequence>
<dbReference type="Proteomes" id="UP000023152">
    <property type="component" value="Unassembled WGS sequence"/>
</dbReference>
<comment type="caution">
    <text evidence="2">The sequence shown here is derived from an EMBL/GenBank/DDBJ whole genome shotgun (WGS) entry which is preliminary data.</text>
</comment>